<proteinExistence type="predicted"/>
<evidence type="ECO:0000313" key="1">
    <source>
        <dbReference type="EMBL" id="GCD44663.1"/>
    </source>
</evidence>
<name>A0A401W5N1_STREY</name>
<dbReference type="Proteomes" id="UP000286746">
    <property type="component" value="Unassembled WGS sequence"/>
</dbReference>
<sequence>MLRALTDDGLSPLHRISPYRAAFAADLAEQLGGTPDFRAAVEAVETLSRALDNLGY</sequence>
<gene>
    <name evidence="1" type="ORF">GKJPGBOP_04364</name>
</gene>
<reference evidence="1 2" key="1">
    <citation type="submission" date="2018-11" db="EMBL/GenBank/DDBJ databases">
        <title>Whole genome sequence of Streptomyces paromomycinus NBRC 15454(T).</title>
        <authorList>
            <person name="Komaki H."/>
            <person name="Tamura T."/>
        </authorList>
    </citation>
    <scope>NUCLEOTIDE SEQUENCE [LARGE SCALE GENOMIC DNA]</scope>
    <source>
        <strain evidence="1 2">NBRC 15454</strain>
    </source>
</reference>
<accession>A0A401W5N1</accession>
<dbReference type="AlphaFoldDB" id="A0A401W5N1"/>
<evidence type="ECO:0000313" key="2">
    <source>
        <dbReference type="Proteomes" id="UP000286746"/>
    </source>
</evidence>
<organism evidence="1 2">
    <name type="scientific">Streptomyces paromomycinus</name>
    <name type="common">Streptomyces rimosus subsp. paromomycinus</name>
    <dbReference type="NCBI Taxonomy" id="92743"/>
    <lineage>
        <taxon>Bacteria</taxon>
        <taxon>Bacillati</taxon>
        <taxon>Actinomycetota</taxon>
        <taxon>Actinomycetes</taxon>
        <taxon>Kitasatosporales</taxon>
        <taxon>Streptomycetaceae</taxon>
        <taxon>Streptomyces</taxon>
    </lineage>
</organism>
<dbReference type="RefSeq" id="WP_170251799.1">
    <property type="nucleotide sequence ID" value="NZ_BHZD01000001.1"/>
</dbReference>
<protein>
    <submittedName>
        <fullName evidence="1">Uncharacterized protein</fullName>
    </submittedName>
</protein>
<dbReference type="EMBL" id="BHZD01000001">
    <property type="protein sequence ID" value="GCD44663.1"/>
    <property type="molecule type" value="Genomic_DNA"/>
</dbReference>
<keyword evidence="2" id="KW-1185">Reference proteome</keyword>
<comment type="caution">
    <text evidence="1">The sequence shown here is derived from an EMBL/GenBank/DDBJ whole genome shotgun (WGS) entry which is preliminary data.</text>
</comment>